<dbReference type="FunFam" id="3.40.50.300:FF:000425">
    <property type="entry name" value="Probable ABC transporter, ATP-binding subunit"/>
    <property type="match status" value="1"/>
</dbReference>
<dbReference type="PROSITE" id="PS00211">
    <property type="entry name" value="ABC_TRANSPORTER_1"/>
    <property type="match status" value="1"/>
</dbReference>
<reference evidence="11" key="1">
    <citation type="submission" date="2016-12" db="EMBL/GenBank/DDBJ databases">
        <authorList>
            <person name="Varghese N."/>
            <person name="Submissions S."/>
        </authorList>
    </citation>
    <scope>NUCLEOTIDE SEQUENCE [LARGE SCALE GENOMIC DNA]</scope>
    <source>
        <strain evidence="11">DSM 11032</strain>
    </source>
</reference>
<protein>
    <submittedName>
        <fullName evidence="10">Iron(III) transport system ATP-binding protein</fullName>
    </submittedName>
</protein>
<keyword evidence="1" id="KW-0813">Transport</keyword>
<dbReference type="InterPro" id="IPR050093">
    <property type="entry name" value="ABC_SmlMolc_Importer"/>
</dbReference>
<evidence type="ECO:0000313" key="10">
    <source>
        <dbReference type="EMBL" id="SHN51729.1"/>
    </source>
</evidence>
<dbReference type="GO" id="GO:0015697">
    <property type="term" value="P:quaternary ammonium group transport"/>
    <property type="evidence" value="ECO:0007669"/>
    <property type="project" value="UniProtKB-ARBA"/>
</dbReference>
<dbReference type="Pfam" id="PF00005">
    <property type="entry name" value="ABC_tran"/>
    <property type="match status" value="1"/>
</dbReference>
<keyword evidence="4" id="KW-0547">Nucleotide-binding</keyword>
<keyword evidence="7" id="KW-0406">Ion transport</keyword>
<keyword evidence="3" id="KW-0410">Iron transport</keyword>
<dbReference type="InterPro" id="IPR003593">
    <property type="entry name" value="AAA+_ATPase"/>
</dbReference>
<dbReference type="AlphaFoldDB" id="A0A1M7RZH6"/>
<keyword evidence="2" id="KW-1003">Cell membrane</keyword>
<evidence type="ECO:0000256" key="4">
    <source>
        <dbReference type="ARBA" id="ARBA00022741"/>
    </source>
</evidence>
<evidence type="ECO:0000256" key="7">
    <source>
        <dbReference type="ARBA" id="ARBA00023065"/>
    </source>
</evidence>
<gene>
    <name evidence="10" type="ORF">SAMN02745193_00706</name>
</gene>
<keyword evidence="11" id="KW-1185">Reference proteome</keyword>
<proteinExistence type="predicted"/>
<name>A0A1M7RZH6_9SPHN</name>
<evidence type="ECO:0000313" key="11">
    <source>
        <dbReference type="Proteomes" id="UP000184391"/>
    </source>
</evidence>
<dbReference type="GO" id="GO:0005524">
    <property type="term" value="F:ATP binding"/>
    <property type="evidence" value="ECO:0007669"/>
    <property type="project" value="UniProtKB-KW"/>
</dbReference>
<feature type="domain" description="ABC transporter" evidence="9">
    <location>
        <begin position="3"/>
        <end position="231"/>
    </location>
</feature>
<dbReference type="OrthoDB" id="9802264at2"/>
<evidence type="ECO:0000256" key="2">
    <source>
        <dbReference type="ARBA" id="ARBA00022475"/>
    </source>
</evidence>
<dbReference type="RefSeq" id="WP_072673262.1">
    <property type="nucleotide sequence ID" value="NZ_FRDF01000003.1"/>
</dbReference>
<dbReference type="InterPro" id="IPR017871">
    <property type="entry name" value="ABC_transporter-like_CS"/>
</dbReference>
<organism evidence="10 11">
    <name type="scientific">Erythrobacter sanguineus</name>
    <dbReference type="NCBI Taxonomy" id="198312"/>
    <lineage>
        <taxon>Bacteria</taxon>
        <taxon>Pseudomonadati</taxon>
        <taxon>Pseudomonadota</taxon>
        <taxon>Alphaproteobacteria</taxon>
        <taxon>Sphingomonadales</taxon>
        <taxon>Erythrobacteraceae</taxon>
        <taxon>Erythrobacter/Porphyrobacter group</taxon>
        <taxon>Erythrobacter</taxon>
    </lineage>
</organism>
<dbReference type="SMART" id="SM00382">
    <property type="entry name" value="AAA"/>
    <property type="match status" value="1"/>
</dbReference>
<evidence type="ECO:0000259" key="9">
    <source>
        <dbReference type="PROSITE" id="PS50893"/>
    </source>
</evidence>
<keyword evidence="6" id="KW-0408">Iron</keyword>
<dbReference type="InterPro" id="IPR027417">
    <property type="entry name" value="P-loop_NTPase"/>
</dbReference>
<dbReference type="PROSITE" id="PS50893">
    <property type="entry name" value="ABC_TRANSPORTER_2"/>
    <property type="match status" value="1"/>
</dbReference>
<keyword evidence="8" id="KW-0472">Membrane</keyword>
<dbReference type="GO" id="GO:0015408">
    <property type="term" value="F:ABC-type ferric iron transporter activity"/>
    <property type="evidence" value="ECO:0007669"/>
    <property type="project" value="InterPro"/>
</dbReference>
<dbReference type="CDD" id="cd03259">
    <property type="entry name" value="ABC_Carb_Solutes_like"/>
    <property type="match status" value="1"/>
</dbReference>
<evidence type="ECO:0000256" key="3">
    <source>
        <dbReference type="ARBA" id="ARBA00022496"/>
    </source>
</evidence>
<dbReference type="Proteomes" id="UP000184391">
    <property type="component" value="Unassembled WGS sequence"/>
</dbReference>
<dbReference type="GO" id="GO:0016020">
    <property type="term" value="C:membrane"/>
    <property type="evidence" value="ECO:0007669"/>
    <property type="project" value="InterPro"/>
</dbReference>
<keyword evidence="5 10" id="KW-0067">ATP-binding</keyword>
<dbReference type="PANTHER" id="PTHR42781">
    <property type="entry name" value="SPERMIDINE/PUTRESCINE IMPORT ATP-BINDING PROTEIN POTA"/>
    <property type="match status" value="1"/>
</dbReference>
<evidence type="ECO:0000256" key="5">
    <source>
        <dbReference type="ARBA" id="ARBA00022840"/>
    </source>
</evidence>
<dbReference type="Gene3D" id="3.40.50.300">
    <property type="entry name" value="P-loop containing nucleotide triphosphate hydrolases"/>
    <property type="match status" value="1"/>
</dbReference>
<dbReference type="InterPro" id="IPR015853">
    <property type="entry name" value="ABC_transpr_FbpC"/>
</dbReference>
<evidence type="ECO:0000256" key="6">
    <source>
        <dbReference type="ARBA" id="ARBA00023004"/>
    </source>
</evidence>
<dbReference type="EMBL" id="FRDF01000003">
    <property type="protein sequence ID" value="SHN51729.1"/>
    <property type="molecule type" value="Genomic_DNA"/>
</dbReference>
<dbReference type="SUPFAM" id="SSF52540">
    <property type="entry name" value="P-loop containing nucleoside triphosphate hydrolases"/>
    <property type="match status" value="1"/>
</dbReference>
<dbReference type="InterPro" id="IPR003439">
    <property type="entry name" value="ABC_transporter-like_ATP-bd"/>
</dbReference>
<accession>A0A1M7RZH6</accession>
<dbReference type="GO" id="GO:0016887">
    <property type="term" value="F:ATP hydrolysis activity"/>
    <property type="evidence" value="ECO:0007669"/>
    <property type="project" value="InterPro"/>
</dbReference>
<dbReference type="STRING" id="198312.SAMN02745193_00706"/>
<dbReference type="PANTHER" id="PTHR42781:SF4">
    <property type="entry name" value="SPERMIDINE_PUTRESCINE IMPORT ATP-BINDING PROTEIN POTA"/>
    <property type="match status" value="1"/>
</dbReference>
<evidence type="ECO:0000256" key="1">
    <source>
        <dbReference type="ARBA" id="ARBA00022448"/>
    </source>
</evidence>
<sequence length="339" mass="35879">MSLEFRHIAHAYGQVRALEDISFTAPTGEITCLLGASGCGKSTLLGLAAGLLRVQQGSILIDGEVLADERRSPPPEARPVGLVFQDGALFPHMTIAANIAFGLPKGRRGEVTDWLAQVGLAGLGARYPHQLSGGQQQRAALARAMAPGPQVLLMDEPFASVDIVLRRKLRRDCRILLRTRGATTVLVTHDPAEALDIADRIAVMEAGRIVQFATPQELHDAPASAAVGAMFGGAQIVSGTRNEGGFSTAFGAWPVDCALGDVPDAVALDLLVHADALDLAEDPDGLRVRDCHVQGKGVRVVLVAADGTEITAETAEPVSIDRRYRVMPHAGSLRVFART</sequence>
<evidence type="ECO:0000256" key="8">
    <source>
        <dbReference type="ARBA" id="ARBA00023136"/>
    </source>
</evidence>